<evidence type="ECO:0000256" key="8">
    <source>
        <dbReference type="ARBA" id="ARBA00047899"/>
    </source>
</evidence>
<evidence type="ECO:0000256" key="9">
    <source>
        <dbReference type="ARBA" id="ARBA00048679"/>
    </source>
</evidence>
<comment type="catalytic activity">
    <reaction evidence="8">
        <text>L-threonyl-[protein] + ATP = O-phospho-L-threonyl-[protein] + ADP + H(+)</text>
        <dbReference type="Rhea" id="RHEA:46608"/>
        <dbReference type="Rhea" id="RHEA-COMP:11060"/>
        <dbReference type="Rhea" id="RHEA-COMP:11605"/>
        <dbReference type="ChEBI" id="CHEBI:15378"/>
        <dbReference type="ChEBI" id="CHEBI:30013"/>
        <dbReference type="ChEBI" id="CHEBI:30616"/>
        <dbReference type="ChEBI" id="CHEBI:61977"/>
        <dbReference type="ChEBI" id="CHEBI:456216"/>
        <dbReference type="EC" id="2.7.11.1"/>
    </reaction>
</comment>
<dbReference type="InterPro" id="IPR008266">
    <property type="entry name" value="Tyr_kinase_AS"/>
</dbReference>
<evidence type="ECO:0000256" key="6">
    <source>
        <dbReference type="ARBA" id="ARBA00030980"/>
    </source>
</evidence>
<dbReference type="Proteomes" id="UP000076632">
    <property type="component" value="Unassembled WGS sequence"/>
</dbReference>
<dbReference type="Gene3D" id="1.10.510.10">
    <property type="entry name" value="Transferase(Phosphotransferase) domain 1"/>
    <property type="match status" value="1"/>
</dbReference>
<name>A0A165HWP6_XYLHT</name>
<evidence type="ECO:0000259" key="10">
    <source>
        <dbReference type="PROSITE" id="PS50011"/>
    </source>
</evidence>
<evidence type="ECO:0000256" key="5">
    <source>
        <dbReference type="ARBA" id="ARBA00019973"/>
    </source>
</evidence>
<evidence type="ECO:0000256" key="7">
    <source>
        <dbReference type="ARBA" id="ARBA00033194"/>
    </source>
</evidence>
<dbReference type="GO" id="GO:0004674">
    <property type="term" value="F:protein serine/threonine kinase activity"/>
    <property type="evidence" value="ECO:0007669"/>
    <property type="project" value="UniProtKB-EC"/>
</dbReference>
<evidence type="ECO:0000313" key="12">
    <source>
        <dbReference type="Proteomes" id="UP000076632"/>
    </source>
</evidence>
<dbReference type="GO" id="GO:0005524">
    <property type="term" value="F:ATP binding"/>
    <property type="evidence" value="ECO:0007669"/>
    <property type="project" value="InterPro"/>
</dbReference>
<dbReference type="PROSITE" id="PS00109">
    <property type="entry name" value="PROTEIN_KINASE_TYR"/>
    <property type="match status" value="1"/>
</dbReference>
<evidence type="ECO:0000313" key="11">
    <source>
        <dbReference type="EMBL" id="KZF24031.1"/>
    </source>
</evidence>
<comment type="catalytic activity">
    <reaction evidence="9">
        <text>L-seryl-[protein] + ATP = O-phospho-L-seryl-[protein] + ADP + H(+)</text>
        <dbReference type="Rhea" id="RHEA:17989"/>
        <dbReference type="Rhea" id="RHEA-COMP:9863"/>
        <dbReference type="Rhea" id="RHEA-COMP:11604"/>
        <dbReference type="ChEBI" id="CHEBI:15378"/>
        <dbReference type="ChEBI" id="CHEBI:29999"/>
        <dbReference type="ChEBI" id="CHEBI:30616"/>
        <dbReference type="ChEBI" id="CHEBI:83421"/>
        <dbReference type="ChEBI" id="CHEBI:456216"/>
        <dbReference type="EC" id="2.7.11.1"/>
    </reaction>
</comment>
<feature type="domain" description="Protein kinase" evidence="10">
    <location>
        <begin position="112"/>
        <end position="365"/>
    </location>
</feature>
<dbReference type="GeneID" id="28899019"/>
<evidence type="ECO:0000256" key="4">
    <source>
        <dbReference type="ARBA" id="ARBA00013948"/>
    </source>
</evidence>
<reference evidence="11 12" key="1">
    <citation type="journal article" date="2016" name="Fungal Biol.">
        <title>The genome of Xylona heveae provides a window into fungal endophytism.</title>
        <authorList>
            <person name="Gazis R."/>
            <person name="Kuo A."/>
            <person name="Riley R."/>
            <person name="LaButti K."/>
            <person name="Lipzen A."/>
            <person name="Lin J."/>
            <person name="Amirebrahimi M."/>
            <person name="Hesse C.N."/>
            <person name="Spatafora J.W."/>
            <person name="Henrissat B."/>
            <person name="Hainaut M."/>
            <person name="Grigoriev I.V."/>
            <person name="Hibbett D.S."/>
        </authorList>
    </citation>
    <scope>NUCLEOTIDE SEQUENCE [LARGE SCALE GENOMIC DNA]</scope>
    <source>
        <strain evidence="11 12">TC161</strain>
    </source>
</reference>
<dbReference type="InParanoid" id="A0A165HWP6"/>
<gene>
    <name evidence="11" type="ORF">L228DRAFT_255352</name>
</gene>
<dbReference type="InterPro" id="IPR011009">
    <property type="entry name" value="Kinase-like_dom_sf"/>
</dbReference>
<dbReference type="OMA" id="TSIPHWE"/>
<evidence type="ECO:0000256" key="3">
    <source>
        <dbReference type="ARBA" id="ARBA00012513"/>
    </source>
</evidence>
<dbReference type="RefSeq" id="XP_018189586.1">
    <property type="nucleotide sequence ID" value="XM_018333882.1"/>
</dbReference>
<sequence>MIPPEYRISPVSQCLFGDSKISTTIDYDERRWYTITGPLSYFGEDGEKEIGVLKRYIDQLSPNVCVIRVDENGLLVTVSSDPRDDPTFTPEYPRYLTAASLQNYSTVKLSQLSELDRIGPSVDLTSYLDEKGVTKKVVFKYAMTPHGLARIWREMHLFKSLPTHPNIIAFDRIVVDDIESRILGFATIYVPGGTLDDNRSRVFRLEWLQQLTDTVDYLNLELGIFHGDIAPWNLVIHPETGKIQLLDFERGGWLAHNVGHDETDITCLIFTVYAIITEDYHFRDIQTHNRDPETVQSLEEWPVICELDSDVGLFRKHLVDWAQRRKTANVQRNKWPRPLMGNKKHHCYDFVIYAILLDLEDTLFQ</sequence>
<proteinExistence type="predicted"/>
<dbReference type="STRING" id="1328760.A0A165HWP6"/>
<keyword evidence="12" id="KW-1185">Reference proteome</keyword>
<evidence type="ECO:0000256" key="1">
    <source>
        <dbReference type="ARBA" id="ARBA00003747"/>
    </source>
</evidence>
<dbReference type="PROSITE" id="PS50011">
    <property type="entry name" value="PROTEIN_KINASE_DOM"/>
    <property type="match status" value="1"/>
</dbReference>
<dbReference type="OrthoDB" id="4062651at2759"/>
<comment type="subunit">
    <text evidence="2">Component of the EKC/KEOPS complex composed of at least BUD32, CGI121, GON7, KAE1 and PCC1; the whole complex dimerizes.</text>
</comment>
<accession>A0A165HWP6</accession>
<dbReference type="EMBL" id="KV407456">
    <property type="protein sequence ID" value="KZF24031.1"/>
    <property type="molecule type" value="Genomic_DNA"/>
</dbReference>
<dbReference type="InterPro" id="IPR000719">
    <property type="entry name" value="Prot_kinase_dom"/>
</dbReference>
<comment type="function">
    <text evidence="1">Component of the EKC/KEOPS complex that is required for the formation of a threonylcarbamoyl group on adenosine at position 37 (t(6)A37) in tRNAs that read codons beginning with adenine. The complex is probably involved in the transfer of the threonylcarbamoyl moiety of threonylcarbamoyl-AMP (TC-AMP) to the N6 group of A37. BUD32 has ATPase activity in the context of the EKC/KEOPS complex and likely plays a supporting role to the catalytic subunit KAE1. The EKC/KEOPS complex also promotes both telomere uncapping and telomere elongation. The complex is required for efficient recruitment of transcriptional coactivators.</text>
</comment>
<protein>
    <recommendedName>
        <fullName evidence="5">EKC/KEOPS complex subunit BUD32</fullName>
        <ecNumber evidence="3">2.7.11.1</ecNumber>
    </recommendedName>
    <alternativeName>
        <fullName evidence="6 7">Atypical Serine/threonine protein kinase BUD32</fullName>
    </alternativeName>
    <alternativeName>
        <fullName evidence="4">EKC/KEOPS complex subunit bud32</fullName>
    </alternativeName>
</protein>
<organism evidence="11 12">
    <name type="scientific">Xylona heveae (strain CBS 132557 / TC161)</name>
    <dbReference type="NCBI Taxonomy" id="1328760"/>
    <lineage>
        <taxon>Eukaryota</taxon>
        <taxon>Fungi</taxon>
        <taxon>Dikarya</taxon>
        <taxon>Ascomycota</taxon>
        <taxon>Pezizomycotina</taxon>
        <taxon>Xylonomycetes</taxon>
        <taxon>Xylonales</taxon>
        <taxon>Xylonaceae</taxon>
        <taxon>Xylona</taxon>
    </lineage>
</organism>
<dbReference type="SUPFAM" id="SSF56112">
    <property type="entry name" value="Protein kinase-like (PK-like)"/>
    <property type="match status" value="1"/>
</dbReference>
<dbReference type="EC" id="2.7.11.1" evidence="3"/>
<dbReference type="AlphaFoldDB" id="A0A165HWP6"/>
<evidence type="ECO:0000256" key="2">
    <source>
        <dbReference type="ARBA" id="ARBA00011534"/>
    </source>
</evidence>
<dbReference type="Gene3D" id="3.30.200.20">
    <property type="entry name" value="Phosphorylase Kinase, domain 1"/>
    <property type="match status" value="1"/>
</dbReference>